<dbReference type="EMBL" id="JAIWYP010000003">
    <property type="protein sequence ID" value="KAH3849105.1"/>
    <property type="molecule type" value="Genomic_DNA"/>
</dbReference>
<dbReference type="AlphaFoldDB" id="A0A9D4R0S2"/>
<comment type="caution">
    <text evidence="1">The sequence shown here is derived from an EMBL/GenBank/DDBJ whole genome shotgun (WGS) entry which is preliminary data.</text>
</comment>
<proteinExistence type="predicted"/>
<keyword evidence="2" id="KW-1185">Reference proteome</keyword>
<evidence type="ECO:0000313" key="1">
    <source>
        <dbReference type="EMBL" id="KAH3849105.1"/>
    </source>
</evidence>
<organism evidence="1 2">
    <name type="scientific">Dreissena polymorpha</name>
    <name type="common">Zebra mussel</name>
    <name type="synonym">Mytilus polymorpha</name>
    <dbReference type="NCBI Taxonomy" id="45954"/>
    <lineage>
        <taxon>Eukaryota</taxon>
        <taxon>Metazoa</taxon>
        <taxon>Spiralia</taxon>
        <taxon>Lophotrochozoa</taxon>
        <taxon>Mollusca</taxon>
        <taxon>Bivalvia</taxon>
        <taxon>Autobranchia</taxon>
        <taxon>Heteroconchia</taxon>
        <taxon>Euheterodonta</taxon>
        <taxon>Imparidentia</taxon>
        <taxon>Neoheterodontei</taxon>
        <taxon>Myida</taxon>
        <taxon>Dreissenoidea</taxon>
        <taxon>Dreissenidae</taxon>
        <taxon>Dreissena</taxon>
    </lineage>
</organism>
<reference evidence="1" key="2">
    <citation type="submission" date="2020-11" db="EMBL/GenBank/DDBJ databases">
        <authorList>
            <person name="McCartney M.A."/>
            <person name="Auch B."/>
            <person name="Kono T."/>
            <person name="Mallez S."/>
            <person name="Becker A."/>
            <person name="Gohl D.M."/>
            <person name="Silverstein K.A.T."/>
            <person name="Koren S."/>
            <person name="Bechman K.B."/>
            <person name="Herman A."/>
            <person name="Abrahante J.E."/>
            <person name="Garbe J."/>
        </authorList>
    </citation>
    <scope>NUCLEOTIDE SEQUENCE</scope>
    <source>
        <strain evidence="1">Duluth1</strain>
        <tissue evidence="1">Whole animal</tissue>
    </source>
</reference>
<name>A0A9D4R0S2_DREPO</name>
<dbReference type="Proteomes" id="UP000828390">
    <property type="component" value="Unassembled WGS sequence"/>
</dbReference>
<evidence type="ECO:0000313" key="2">
    <source>
        <dbReference type="Proteomes" id="UP000828390"/>
    </source>
</evidence>
<accession>A0A9D4R0S2</accession>
<reference evidence="1" key="1">
    <citation type="journal article" date="2019" name="bioRxiv">
        <title>The Genome of the Zebra Mussel, Dreissena polymorpha: A Resource for Invasive Species Research.</title>
        <authorList>
            <person name="McCartney M.A."/>
            <person name="Auch B."/>
            <person name="Kono T."/>
            <person name="Mallez S."/>
            <person name="Zhang Y."/>
            <person name="Obille A."/>
            <person name="Becker A."/>
            <person name="Abrahante J.E."/>
            <person name="Garbe J."/>
            <person name="Badalamenti J.P."/>
            <person name="Herman A."/>
            <person name="Mangelson H."/>
            <person name="Liachko I."/>
            <person name="Sullivan S."/>
            <person name="Sone E.D."/>
            <person name="Koren S."/>
            <person name="Silverstein K.A.T."/>
            <person name="Beckman K.B."/>
            <person name="Gohl D.M."/>
        </authorList>
    </citation>
    <scope>NUCLEOTIDE SEQUENCE</scope>
    <source>
        <strain evidence="1">Duluth1</strain>
        <tissue evidence="1">Whole animal</tissue>
    </source>
</reference>
<protein>
    <submittedName>
        <fullName evidence="1">Uncharacterized protein</fullName>
    </submittedName>
</protein>
<gene>
    <name evidence="1" type="ORF">DPMN_091498</name>
</gene>
<sequence>MSCVGHNNNKRQKSIDEMKRIQNQKDETIHKIQLDLDNLRFENSQLKQSFSKCAGQIQTILVALQHLEKTNKGYEPAMNEIKMKTFEAGTNTLLEAEATNNGTRSQSG</sequence>